<keyword evidence="2" id="KW-1185">Reference proteome</keyword>
<name>A0A975DG36_9GAMM</name>
<dbReference type="RefSeq" id="WP_208842067.1">
    <property type="nucleotide sequence ID" value="NZ_CP072133.1"/>
</dbReference>
<reference evidence="1" key="1">
    <citation type="submission" date="2021-03" db="EMBL/GenBank/DDBJ databases">
        <title>Complete Genome of Pseudoalteromonas xiamenensis STKMTI.2, a new potential marine bacterium producing anti-Vibrio compounds.</title>
        <authorList>
            <person name="Handayani D.P."/>
            <person name="Isnansetyo A."/>
            <person name="Istiqomah I."/>
            <person name="Jumina J."/>
        </authorList>
    </citation>
    <scope>NUCLEOTIDE SEQUENCE</scope>
    <source>
        <strain evidence="1">STKMTI.2</strain>
    </source>
</reference>
<dbReference type="AlphaFoldDB" id="A0A975DG36"/>
<sequence>MKNKALWLFVGCCGLPLFAAYIALHSGWFPSGTTNYGRFVEGELHIDELKHRDGKLWTILLNSPETCQQACATQKASLEALFVALGKLQKDVDIAILGKEDKTLPFANIDNSLQLSPANLYLVDNKGLVVLQYPFDEDPETNRLVQKGLLSDLKKLLNYARSS</sequence>
<dbReference type="EMBL" id="CP072133">
    <property type="protein sequence ID" value="QTH70477.1"/>
    <property type="molecule type" value="Genomic_DNA"/>
</dbReference>
<accession>A0A975DG36</accession>
<protein>
    <submittedName>
        <fullName evidence="1">Transmembrane cytochrome oxidase associated protein</fullName>
    </submittedName>
</protein>
<evidence type="ECO:0000313" key="2">
    <source>
        <dbReference type="Proteomes" id="UP000664904"/>
    </source>
</evidence>
<proteinExistence type="predicted"/>
<keyword evidence="1" id="KW-0472">Membrane</keyword>
<evidence type="ECO:0000313" key="1">
    <source>
        <dbReference type="EMBL" id="QTH70477.1"/>
    </source>
</evidence>
<dbReference type="Proteomes" id="UP000664904">
    <property type="component" value="Chromosome"/>
</dbReference>
<keyword evidence="1" id="KW-0812">Transmembrane</keyword>
<organism evidence="1 2">
    <name type="scientific">Pseudoalteromonas xiamenensis</name>
    <dbReference type="NCBI Taxonomy" id="882626"/>
    <lineage>
        <taxon>Bacteria</taxon>
        <taxon>Pseudomonadati</taxon>
        <taxon>Pseudomonadota</taxon>
        <taxon>Gammaproteobacteria</taxon>
        <taxon>Alteromonadales</taxon>
        <taxon>Pseudoalteromonadaceae</taxon>
        <taxon>Pseudoalteromonas</taxon>
    </lineage>
</organism>
<gene>
    <name evidence="1" type="ORF">J5O05_10810</name>
</gene>
<dbReference type="KEGG" id="pxi:J5O05_10810"/>